<evidence type="ECO:0000256" key="3">
    <source>
        <dbReference type="ARBA" id="ARBA00023027"/>
    </source>
</evidence>
<name>A0A803NRW3_CANSA</name>
<sequence>METEQSSSNSSSCSSPITDTILNIDSPKYDVFLSFRGEDTRKNFMGHLRVSLFAKGIKSFIDDDQIERGRYISTQLLQAIEDSKCSIVIFSPNYASSTWCLDELVKIIDCMKTRGQIVIPIFYNIDPSDIRKQTGRFGESFAVHEQNLKDEMERINGWRTALKEVTALAGLDIQNYRDEASFIRDIVEDISSQLSNVMPPKVVESLIIPWIRSAFGVVRALFLLVFLFLVVFPLFGYFFFNVVVPVIEYVLGVDQGTHSSSYCDITIDGKTTRQYGSDCGNFGGVMKAFNKLH</sequence>
<feature type="transmembrane region" description="Helical" evidence="5">
    <location>
        <begin position="220"/>
        <end position="240"/>
    </location>
</feature>
<dbReference type="PANTHER" id="PTHR32009">
    <property type="entry name" value="TMV RESISTANCE PROTEIN N-LIKE"/>
    <property type="match status" value="1"/>
</dbReference>
<dbReference type="SMART" id="SM00255">
    <property type="entry name" value="TIR"/>
    <property type="match status" value="1"/>
</dbReference>
<reference evidence="7" key="2">
    <citation type="submission" date="2021-03" db="UniProtKB">
        <authorList>
            <consortium name="EnsemblPlants"/>
        </authorList>
    </citation>
    <scope>IDENTIFICATION</scope>
</reference>
<feature type="domain" description="TIR" evidence="6">
    <location>
        <begin position="27"/>
        <end position="194"/>
    </location>
</feature>
<protein>
    <recommendedName>
        <fullName evidence="1">ADP-ribosyl cyclase/cyclic ADP-ribose hydrolase</fullName>
        <ecNumber evidence="1">3.2.2.6</ecNumber>
    </recommendedName>
</protein>
<dbReference type="InterPro" id="IPR000157">
    <property type="entry name" value="TIR_dom"/>
</dbReference>
<keyword evidence="3" id="KW-0520">NAD</keyword>
<evidence type="ECO:0000256" key="4">
    <source>
        <dbReference type="ARBA" id="ARBA00047304"/>
    </source>
</evidence>
<dbReference type="OrthoDB" id="1193744at2759"/>
<dbReference type="OMA" id="PWIRSAF"/>
<comment type="catalytic activity">
    <reaction evidence="4">
        <text>NAD(+) + H2O = ADP-D-ribose + nicotinamide + H(+)</text>
        <dbReference type="Rhea" id="RHEA:16301"/>
        <dbReference type="ChEBI" id="CHEBI:15377"/>
        <dbReference type="ChEBI" id="CHEBI:15378"/>
        <dbReference type="ChEBI" id="CHEBI:17154"/>
        <dbReference type="ChEBI" id="CHEBI:57540"/>
        <dbReference type="ChEBI" id="CHEBI:57967"/>
        <dbReference type="EC" id="3.2.2.6"/>
    </reaction>
    <physiologicalReaction direction="left-to-right" evidence="4">
        <dbReference type="Rhea" id="RHEA:16302"/>
    </physiologicalReaction>
</comment>
<dbReference type="EMBL" id="UZAU01000154">
    <property type="status" value="NOT_ANNOTATED_CDS"/>
    <property type="molecule type" value="Genomic_DNA"/>
</dbReference>
<dbReference type="GO" id="GO:0061809">
    <property type="term" value="F:NAD+ nucleosidase activity, cyclic ADP-ribose generating"/>
    <property type="evidence" value="ECO:0007669"/>
    <property type="project" value="UniProtKB-EC"/>
</dbReference>
<evidence type="ECO:0000256" key="5">
    <source>
        <dbReference type="SAM" id="Phobius"/>
    </source>
</evidence>
<dbReference type="EC" id="3.2.2.6" evidence="1"/>
<keyword evidence="5" id="KW-0472">Membrane</keyword>
<keyword evidence="2" id="KW-0378">Hydrolase</keyword>
<dbReference type="Pfam" id="PF01582">
    <property type="entry name" value="TIR"/>
    <property type="match status" value="1"/>
</dbReference>
<dbReference type="PROSITE" id="PS50104">
    <property type="entry name" value="TIR"/>
    <property type="match status" value="1"/>
</dbReference>
<dbReference type="AlphaFoldDB" id="A0A803NRW3"/>
<dbReference type="Proteomes" id="UP000596661">
    <property type="component" value="Chromosome 2"/>
</dbReference>
<organism evidence="7 8">
    <name type="scientific">Cannabis sativa</name>
    <name type="common">Hemp</name>
    <name type="synonym">Marijuana</name>
    <dbReference type="NCBI Taxonomy" id="3483"/>
    <lineage>
        <taxon>Eukaryota</taxon>
        <taxon>Viridiplantae</taxon>
        <taxon>Streptophyta</taxon>
        <taxon>Embryophyta</taxon>
        <taxon>Tracheophyta</taxon>
        <taxon>Spermatophyta</taxon>
        <taxon>Magnoliopsida</taxon>
        <taxon>eudicotyledons</taxon>
        <taxon>Gunneridae</taxon>
        <taxon>Pentapetalae</taxon>
        <taxon>rosids</taxon>
        <taxon>fabids</taxon>
        <taxon>Rosales</taxon>
        <taxon>Cannabaceae</taxon>
        <taxon>Cannabis</taxon>
    </lineage>
</organism>
<dbReference type="SUPFAM" id="SSF52200">
    <property type="entry name" value="Toll/Interleukin receptor TIR domain"/>
    <property type="match status" value="1"/>
</dbReference>
<keyword evidence="5" id="KW-0812">Transmembrane</keyword>
<keyword evidence="5" id="KW-1133">Transmembrane helix</keyword>
<evidence type="ECO:0000256" key="2">
    <source>
        <dbReference type="ARBA" id="ARBA00022801"/>
    </source>
</evidence>
<evidence type="ECO:0000313" key="7">
    <source>
        <dbReference type="EnsemblPlants" id="cds.evm.model.02.1019"/>
    </source>
</evidence>
<dbReference type="PANTHER" id="PTHR32009:SF39">
    <property type="entry name" value="TIR DOMAIN-CONTAINING PROTEIN"/>
    <property type="match status" value="1"/>
</dbReference>
<dbReference type="FunFam" id="3.40.50.10140:FF:000007">
    <property type="entry name" value="Disease resistance protein (TIR-NBS-LRR class)"/>
    <property type="match status" value="1"/>
</dbReference>
<dbReference type="Gene3D" id="3.40.50.10140">
    <property type="entry name" value="Toll/interleukin-1 receptor homology (TIR) domain"/>
    <property type="match status" value="1"/>
</dbReference>
<dbReference type="GO" id="GO:0007165">
    <property type="term" value="P:signal transduction"/>
    <property type="evidence" value="ECO:0007669"/>
    <property type="project" value="InterPro"/>
</dbReference>
<dbReference type="EnsemblPlants" id="evm.model.02.1019">
    <property type="protein sequence ID" value="cds.evm.model.02.1019"/>
    <property type="gene ID" value="evm.TU.02.1019"/>
</dbReference>
<evidence type="ECO:0000259" key="6">
    <source>
        <dbReference type="PROSITE" id="PS50104"/>
    </source>
</evidence>
<reference evidence="7" key="1">
    <citation type="submission" date="2018-11" db="EMBL/GenBank/DDBJ databases">
        <authorList>
            <person name="Grassa J C."/>
        </authorList>
    </citation>
    <scope>NUCLEOTIDE SEQUENCE [LARGE SCALE GENOMIC DNA]</scope>
</reference>
<accession>A0A803NRW3</accession>
<keyword evidence="8" id="KW-1185">Reference proteome</keyword>
<proteinExistence type="predicted"/>
<dbReference type="InterPro" id="IPR035897">
    <property type="entry name" value="Toll_tir_struct_dom_sf"/>
</dbReference>
<dbReference type="Gramene" id="evm.model.02.1019">
    <property type="protein sequence ID" value="cds.evm.model.02.1019"/>
    <property type="gene ID" value="evm.TU.02.1019"/>
</dbReference>
<evidence type="ECO:0000256" key="1">
    <source>
        <dbReference type="ARBA" id="ARBA00011982"/>
    </source>
</evidence>
<evidence type="ECO:0000313" key="8">
    <source>
        <dbReference type="Proteomes" id="UP000596661"/>
    </source>
</evidence>